<dbReference type="PROSITE" id="PS01124">
    <property type="entry name" value="HTH_ARAC_FAMILY_2"/>
    <property type="match status" value="1"/>
</dbReference>
<dbReference type="EMBL" id="JABBFW010000040">
    <property type="protein sequence ID" value="NML18780.1"/>
    <property type="molecule type" value="Genomic_DNA"/>
</dbReference>
<dbReference type="AlphaFoldDB" id="A0A848FKJ4"/>
<dbReference type="InterPro" id="IPR020449">
    <property type="entry name" value="Tscrpt_reg_AraC-type_HTH"/>
</dbReference>
<keyword evidence="1" id="KW-0805">Transcription regulation</keyword>
<evidence type="ECO:0000259" key="5">
    <source>
        <dbReference type="PROSITE" id="PS01124"/>
    </source>
</evidence>
<dbReference type="Pfam" id="PF12833">
    <property type="entry name" value="HTH_18"/>
    <property type="match status" value="1"/>
</dbReference>
<reference evidence="6 7" key="1">
    <citation type="submission" date="2020-04" db="EMBL/GenBank/DDBJ databases">
        <title>Azohydromonas sp. isolated from soil.</title>
        <authorList>
            <person name="Dahal R.H."/>
        </authorList>
    </citation>
    <scope>NUCLEOTIDE SEQUENCE [LARGE SCALE GENOMIC DNA]</scope>
    <source>
        <strain evidence="6 7">G-1-1-14</strain>
    </source>
</reference>
<evidence type="ECO:0000256" key="2">
    <source>
        <dbReference type="ARBA" id="ARBA00023125"/>
    </source>
</evidence>
<evidence type="ECO:0000256" key="4">
    <source>
        <dbReference type="SAM" id="MobiDB-lite"/>
    </source>
</evidence>
<evidence type="ECO:0000256" key="1">
    <source>
        <dbReference type="ARBA" id="ARBA00023015"/>
    </source>
</evidence>
<dbReference type="Gene3D" id="1.10.10.60">
    <property type="entry name" value="Homeodomain-like"/>
    <property type="match status" value="2"/>
</dbReference>
<dbReference type="InterPro" id="IPR050959">
    <property type="entry name" value="MarA-like"/>
</dbReference>
<proteinExistence type="predicted"/>
<evidence type="ECO:0000256" key="3">
    <source>
        <dbReference type="ARBA" id="ARBA00023163"/>
    </source>
</evidence>
<dbReference type="GO" id="GO:0043565">
    <property type="term" value="F:sequence-specific DNA binding"/>
    <property type="evidence" value="ECO:0007669"/>
    <property type="project" value="InterPro"/>
</dbReference>
<dbReference type="SUPFAM" id="SSF46689">
    <property type="entry name" value="Homeodomain-like"/>
    <property type="match status" value="2"/>
</dbReference>
<dbReference type="GO" id="GO:0003700">
    <property type="term" value="F:DNA-binding transcription factor activity"/>
    <property type="evidence" value="ECO:0007669"/>
    <property type="project" value="InterPro"/>
</dbReference>
<dbReference type="InterPro" id="IPR018062">
    <property type="entry name" value="HTH_AraC-typ_CS"/>
</dbReference>
<sequence length="180" mass="19935">MDRTPTLEYARRMNQVIDHIDLHLAEPLVLAELFRVANFSPFHFHRLFVAWMGETVGEYLGRRRLEAGALLLAHERRRTVLAIALEVGFASSEAFARAFKQRFGMTPSTQPTPSARKAACLPAGQAVVIQIPRSLWTPNPVRAEPFDKLRRALSKPLRRPPSACPSTGSGRTGIGGPAIN</sequence>
<feature type="region of interest" description="Disordered" evidence="4">
    <location>
        <begin position="152"/>
        <end position="180"/>
    </location>
</feature>
<accession>A0A848FKJ4</accession>
<feature type="domain" description="HTH araC/xylS-type" evidence="5">
    <location>
        <begin position="14"/>
        <end position="113"/>
    </location>
</feature>
<keyword evidence="7" id="KW-1185">Reference proteome</keyword>
<protein>
    <submittedName>
        <fullName evidence="6">Helix-turn-helix transcriptional regulator</fullName>
    </submittedName>
</protein>
<dbReference type="InterPro" id="IPR009057">
    <property type="entry name" value="Homeodomain-like_sf"/>
</dbReference>
<dbReference type="InterPro" id="IPR018060">
    <property type="entry name" value="HTH_AraC"/>
</dbReference>
<keyword evidence="2" id="KW-0238">DNA-binding</keyword>
<dbReference type="PRINTS" id="PR00032">
    <property type="entry name" value="HTHARAC"/>
</dbReference>
<gene>
    <name evidence="6" type="ORF">HHL10_27805</name>
</gene>
<organism evidence="6 7">
    <name type="scientific">Azohydromonas caseinilytica</name>
    <dbReference type="NCBI Taxonomy" id="2728836"/>
    <lineage>
        <taxon>Bacteria</taxon>
        <taxon>Pseudomonadati</taxon>
        <taxon>Pseudomonadota</taxon>
        <taxon>Betaproteobacteria</taxon>
        <taxon>Burkholderiales</taxon>
        <taxon>Sphaerotilaceae</taxon>
        <taxon>Azohydromonas</taxon>
    </lineage>
</organism>
<dbReference type="PANTHER" id="PTHR47504:SF5">
    <property type="entry name" value="RIGHT ORIGIN-BINDING PROTEIN"/>
    <property type="match status" value="1"/>
</dbReference>
<dbReference type="SMART" id="SM00342">
    <property type="entry name" value="HTH_ARAC"/>
    <property type="match status" value="1"/>
</dbReference>
<evidence type="ECO:0000313" key="6">
    <source>
        <dbReference type="EMBL" id="NML18780.1"/>
    </source>
</evidence>
<dbReference type="Proteomes" id="UP000574067">
    <property type="component" value="Unassembled WGS sequence"/>
</dbReference>
<keyword evidence="3" id="KW-0804">Transcription</keyword>
<comment type="caution">
    <text evidence="6">The sequence shown here is derived from an EMBL/GenBank/DDBJ whole genome shotgun (WGS) entry which is preliminary data.</text>
</comment>
<name>A0A848FKJ4_9BURK</name>
<dbReference type="PROSITE" id="PS00041">
    <property type="entry name" value="HTH_ARAC_FAMILY_1"/>
    <property type="match status" value="1"/>
</dbReference>
<evidence type="ECO:0000313" key="7">
    <source>
        <dbReference type="Proteomes" id="UP000574067"/>
    </source>
</evidence>
<dbReference type="PANTHER" id="PTHR47504">
    <property type="entry name" value="RIGHT ORIGIN-BINDING PROTEIN"/>
    <property type="match status" value="1"/>
</dbReference>
<feature type="compositionally biased region" description="Gly residues" evidence="4">
    <location>
        <begin position="170"/>
        <end position="180"/>
    </location>
</feature>